<feature type="domain" description="Type I restriction modification DNA specificity" evidence="4">
    <location>
        <begin position="3"/>
        <end position="129"/>
    </location>
</feature>
<dbReference type="AlphaFoldDB" id="A0A2H0C118"/>
<organism evidence="5 6">
    <name type="scientific">Candidatus Roizmanbacteria bacterium CG22_combo_CG10-13_8_21_14_all_34_12</name>
    <dbReference type="NCBI Taxonomy" id="1974860"/>
    <lineage>
        <taxon>Bacteria</taxon>
        <taxon>Candidatus Roizmaniibacteriota</taxon>
    </lineage>
</organism>
<keyword evidence="2" id="KW-0680">Restriction system</keyword>
<gene>
    <name evidence="5" type="ORF">COW97_02425</name>
</gene>
<dbReference type="InterPro" id="IPR044946">
    <property type="entry name" value="Restrct_endonuc_typeI_TRD_sf"/>
</dbReference>
<dbReference type="Pfam" id="PF01420">
    <property type="entry name" value="Methylase_S"/>
    <property type="match status" value="2"/>
</dbReference>
<sequence length="317" mass="36673">MRTVKISDLFEIKYGNSFELINLTECKKTDSDCINFISRTEKNNGISAYVEKLPNIEPNLPKTITVAVGGSVLSTFFQIQPYYTGFHVMILFPKQKMSDIEMLFYAFCIRKNKYRYNYGRQANKTLKDIFIPEKMPNDWNDLSINSLNDLNSKSLIKDGYNSNLSKWKQFGLNTIFDIKGSSTTPQQELEEYGKGGFPYITTQATNNGVGGSYDYFTEKGNVLTIDSAVLGFCSYQPYNFSASDHVEKLIPKFKVNKYIAMFLVTIINREQYRYNYGRKCSQDRMNQRSIRLPVKNNQPDWQFMEDYIKSLPYSSSL</sequence>
<dbReference type="GO" id="GO:0003677">
    <property type="term" value="F:DNA binding"/>
    <property type="evidence" value="ECO:0007669"/>
    <property type="project" value="UniProtKB-KW"/>
</dbReference>
<keyword evidence="3" id="KW-0238">DNA-binding</keyword>
<proteinExistence type="inferred from homology"/>
<dbReference type="InterPro" id="IPR000055">
    <property type="entry name" value="Restrct_endonuc_typeI_TRD"/>
</dbReference>
<accession>A0A2H0C118</accession>
<protein>
    <recommendedName>
        <fullName evidence="4">Type I restriction modification DNA specificity domain-containing protein</fullName>
    </recommendedName>
</protein>
<evidence type="ECO:0000313" key="5">
    <source>
        <dbReference type="EMBL" id="PIP63449.1"/>
    </source>
</evidence>
<dbReference type="Proteomes" id="UP000229699">
    <property type="component" value="Unassembled WGS sequence"/>
</dbReference>
<evidence type="ECO:0000256" key="2">
    <source>
        <dbReference type="ARBA" id="ARBA00022747"/>
    </source>
</evidence>
<comment type="caution">
    <text evidence="5">The sequence shown here is derived from an EMBL/GenBank/DDBJ whole genome shotgun (WGS) entry which is preliminary data.</text>
</comment>
<dbReference type="Gene3D" id="3.90.220.20">
    <property type="entry name" value="DNA methylase specificity domains"/>
    <property type="match status" value="2"/>
</dbReference>
<evidence type="ECO:0000259" key="4">
    <source>
        <dbReference type="Pfam" id="PF01420"/>
    </source>
</evidence>
<feature type="domain" description="Type I restriction modification DNA specificity" evidence="4">
    <location>
        <begin position="165"/>
        <end position="309"/>
    </location>
</feature>
<evidence type="ECO:0000256" key="3">
    <source>
        <dbReference type="ARBA" id="ARBA00023125"/>
    </source>
</evidence>
<dbReference type="EMBL" id="PCTC01000051">
    <property type="protein sequence ID" value="PIP63449.1"/>
    <property type="molecule type" value="Genomic_DNA"/>
</dbReference>
<dbReference type="SUPFAM" id="SSF116734">
    <property type="entry name" value="DNA methylase specificity domain"/>
    <property type="match status" value="2"/>
</dbReference>
<evidence type="ECO:0000313" key="6">
    <source>
        <dbReference type="Proteomes" id="UP000229699"/>
    </source>
</evidence>
<reference evidence="5 6" key="1">
    <citation type="submission" date="2017-09" db="EMBL/GenBank/DDBJ databases">
        <title>Depth-based differentiation of microbial function through sediment-hosted aquifers and enrichment of novel symbionts in the deep terrestrial subsurface.</title>
        <authorList>
            <person name="Probst A.J."/>
            <person name="Ladd B."/>
            <person name="Jarett J.K."/>
            <person name="Geller-Mcgrath D.E."/>
            <person name="Sieber C.M."/>
            <person name="Emerson J.B."/>
            <person name="Anantharaman K."/>
            <person name="Thomas B.C."/>
            <person name="Malmstrom R."/>
            <person name="Stieglmeier M."/>
            <person name="Klingl A."/>
            <person name="Woyke T."/>
            <person name="Ryan C.M."/>
            <person name="Banfield J.F."/>
        </authorList>
    </citation>
    <scope>NUCLEOTIDE SEQUENCE [LARGE SCALE GENOMIC DNA]</scope>
    <source>
        <strain evidence="5">CG22_combo_CG10-13_8_21_14_all_34_12</strain>
    </source>
</reference>
<comment type="similarity">
    <text evidence="1">Belongs to the type-I restriction system S methylase family.</text>
</comment>
<evidence type="ECO:0000256" key="1">
    <source>
        <dbReference type="ARBA" id="ARBA00010923"/>
    </source>
</evidence>
<name>A0A2H0C118_9BACT</name>
<dbReference type="GO" id="GO:0009307">
    <property type="term" value="P:DNA restriction-modification system"/>
    <property type="evidence" value="ECO:0007669"/>
    <property type="project" value="UniProtKB-KW"/>
</dbReference>